<name>Q2XNX2_ASPOF</name>
<evidence type="ECO:0000259" key="2">
    <source>
        <dbReference type="Pfam" id="PF14303"/>
    </source>
</evidence>
<accession>Q2XNX2</accession>
<evidence type="ECO:0000256" key="1">
    <source>
        <dbReference type="SAM" id="MobiDB-lite"/>
    </source>
</evidence>
<dbReference type="PANTHER" id="PTHR45125">
    <property type="entry name" value="F21J9.4-RELATED"/>
    <property type="match status" value="1"/>
</dbReference>
<dbReference type="Pfam" id="PF14303">
    <property type="entry name" value="NAM-associated"/>
    <property type="match status" value="1"/>
</dbReference>
<protein>
    <recommendedName>
        <fullName evidence="2">No apical meristem-associated C-terminal domain-containing protein</fullName>
    </recommendedName>
</protein>
<feature type="compositionally biased region" description="Polar residues" evidence="1">
    <location>
        <begin position="73"/>
        <end position="94"/>
    </location>
</feature>
<sequence length="211" mass="24171">MEIISNEVRKLNACLRQVENLNPSGASDEDILVRAKMLFMQEPKYKKGFKFDHVWNMVKKFEKFKDDVPTARQVDNPTPESPISTSPGLSSFTPSERPIGVKKAKLKRKNDDHESSVVDSIETSNNRLIDRLDKASLDRQEAFDIEREKIAMKKDKDEWKIIMKDLNSIADPNVCEEALCIFDQGEQLLLNQGSPKQIALESMMKNHTKHP</sequence>
<organism evidence="3">
    <name type="scientific">Asparagus officinalis</name>
    <name type="common">Garden asparagus</name>
    <dbReference type="NCBI Taxonomy" id="4686"/>
    <lineage>
        <taxon>Eukaryota</taxon>
        <taxon>Viridiplantae</taxon>
        <taxon>Streptophyta</taxon>
        <taxon>Embryophyta</taxon>
        <taxon>Tracheophyta</taxon>
        <taxon>Spermatophyta</taxon>
        <taxon>Magnoliopsida</taxon>
        <taxon>Liliopsida</taxon>
        <taxon>Asparagales</taxon>
        <taxon>Asparagaceae</taxon>
        <taxon>Asparagoideae</taxon>
        <taxon>Asparagus</taxon>
    </lineage>
</organism>
<proteinExistence type="predicted"/>
<evidence type="ECO:0000313" key="3">
    <source>
        <dbReference type="EMBL" id="ABB55300.1"/>
    </source>
</evidence>
<reference evidence="3" key="1">
    <citation type="submission" date="2006-04" db="EMBL/GenBank/DDBJ databases">
        <title>Comparative Sequence and Genetic Analyses of the Asparagus, Onion, and Rice Genomes Reveal Similar Structures, But No Microsynteny.</title>
        <authorList>
            <person name="Jernej J."/>
            <person name="Suzuki G."/>
            <person name="McCallum J."/>
            <person name="Cheung F."/>
            <person name="Arbogast T."/>
            <person name="Tallon L.J."/>
            <person name="Smith S."/>
            <person name="Utterback T."/>
            <person name="Havey M.J."/>
            <person name="Town C.D."/>
        </authorList>
    </citation>
    <scope>NUCLEOTIDE SEQUENCE</scope>
</reference>
<dbReference type="EMBL" id="AC183409">
    <property type="protein sequence ID" value="ABB55300.1"/>
    <property type="molecule type" value="Genomic_DNA"/>
</dbReference>
<feature type="domain" description="No apical meristem-associated C-terminal" evidence="2">
    <location>
        <begin position="47"/>
        <end position="171"/>
    </location>
</feature>
<dbReference type="PANTHER" id="PTHR45125:SF3">
    <property type="entry name" value="NO-APICAL-MERISTEM-ASSOCIATED CARBOXY-TERMINAL DOMAIN PROTEIN"/>
    <property type="match status" value="1"/>
</dbReference>
<dbReference type="AlphaFoldDB" id="Q2XNX2"/>
<feature type="region of interest" description="Disordered" evidence="1">
    <location>
        <begin position="69"/>
        <end position="96"/>
    </location>
</feature>
<gene>
    <name evidence="3" type="ORF">12.t00001</name>
</gene>
<dbReference type="InterPro" id="IPR029466">
    <property type="entry name" value="NAM-associated_C"/>
</dbReference>